<comment type="caution">
    <text evidence="2">The sequence shown here is derived from an EMBL/GenBank/DDBJ whole genome shotgun (WGS) entry which is preliminary data.</text>
</comment>
<keyword evidence="2" id="KW-0238">DNA-binding</keyword>
<dbReference type="PANTHER" id="PTHR37299">
    <property type="entry name" value="TRANSCRIPTIONAL REGULATOR-RELATED"/>
    <property type="match status" value="1"/>
</dbReference>
<dbReference type="SMART" id="SM00850">
    <property type="entry name" value="LytTR"/>
    <property type="match status" value="1"/>
</dbReference>
<dbReference type="InterPro" id="IPR046947">
    <property type="entry name" value="LytR-like"/>
</dbReference>
<dbReference type="PANTHER" id="PTHR37299:SF4">
    <property type="entry name" value="TRANSCRIPTIONAL REGULATOR"/>
    <property type="match status" value="1"/>
</dbReference>
<dbReference type="Proteomes" id="UP000614200">
    <property type="component" value="Unassembled WGS sequence"/>
</dbReference>
<dbReference type="InterPro" id="IPR007492">
    <property type="entry name" value="LytTR_DNA-bd_dom"/>
</dbReference>
<dbReference type="Pfam" id="PF04397">
    <property type="entry name" value="LytTR"/>
    <property type="match status" value="1"/>
</dbReference>
<organism evidence="2 3">
    <name type="scientific">Fusibacter ferrireducens</name>
    <dbReference type="NCBI Taxonomy" id="2785058"/>
    <lineage>
        <taxon>Bacteria</taxon>
        <taxon>Bacillati</taxon>
        <taxon>Bacillota</taxon>
        <taxon>Clostridia</taxon>
        <taxon>Eubacteriales</taxon>
        <taxon>Eubacteriales Family XII. Incertae Sedis</taxon>
        <taxon>Fusibacter</taxon>
    </lineage>
</organism>
<proteinExistence type="predicted"/>
<feature type="domain" description="HTH LytTR-type" evidence="1">
    <location>
        <begin position="46"/>
        <end position="150"/>
    </location>
</feature>
<keyword evidence="3" id="KW-1185">Reference proteome</keyword>
<protein>
    <submittedName>
        <fullName evidence="2">LytTR family transcriptional regulator DNA-binding domain-containing protein</fullName>
    </submittedName>
</protein>
<accession>A0ABR9ZZV3</accession>
<evidence type="ECO:0000313" key="3">
    <source>
        <dbReference type="Proteomes" id="UP000614200"/>
    </source>
</evidence>
<evidence type="ECO:0000313" key="2">
    <source>
        <dbReference type="EMBL" id="MBF4695982.1"/>
    </source>
</evidence>
<gene>
    <name evidence="2" type="ORF">ISU02_23025</name>
</gene>
<dbReference type="PROSITE" id="PS50930">
    <property type="entry name" value="HTH_LYTTR"/>
    <property type="match status" value="1"/>
</dbReference>
<dbReference type="EMBL" id="JADKNH010000026">
    <property type="protein sequence ID" value="MBF4695982.1"/>
    <property type="molecule type" value="Genomic_DNA"/>
</dbReference>
<name>A0ABR9ZZV3_9FIRM</name>
<sequence length="154" mass="17553">MVKVSVFVISEDQEEEVLIRLHDKLDEGTIKSIESLVNSTPKQSFIFGKSNDQYFKLKLDEVYYIESVDRKQFIYTDTQILETDEKLYALEAQFSGSSLVRVSKSMILNLDQIDSFAPKLSGNLEAQLSNNEKVSISRRYVSGVKKQLGMKEGL</sequence>
<dbReference type="RefSeq" id="WP_194704216.1">
    <property type="nucleotide sequence ID" value="NZ_JADKNH010000026.1"/>
</dbReference>
<reference evidence="2 3" key="1">
    <citation type="submission" date="2020-11" db="EMBL/GenBank/DDBJ databases">
        <title>Fusibacter basophilias sp. nov.</title>
        <authorList>
            <person name="Qiu D."/>
        </authorList>
    </citation>
    <scope>NUCLEOTIDE SEQUENCE [LARGE SCALE GENOMIC DNA]</scope>
    <source>
        <strain evidence="2 3">Q10-2</strain>
    </source>
</reference>
<dbReference type="Gene3D" id="2.40.50.1020">
    <property type="entry name" value="LytTr DNA-binding domain"/>
    <property type="match status" value="1"/>
</dbReference>
<evidence type="ECO:0000259" key="1">
    <source>
        <dbReference type="PROSITE" id="PS50930"/>
    </source>
</evidence>
<dbReference type="GO" id="GO:0003677">
    <property type="term" value="F:DNA binding"/>
    <property type="evidence" value="ECO:0007669"/>
    <property type="project" value="UniProtKB-KW"/>
</dbReference>